<gene>
    <name evidence="2" type="ORF">Q4I31_002608</name>
</gene>
<feature type="compositionally biased region" description="Low complexity" evidence="1">
    <location>
        <begin position="941"/>
        <end position="956"/>
    </location>
</feature>
<evidence type="ECO:0000313" key="3">
    <source>
        <dbReference type="Proteomes" id="UP001500131"/>
    </source>
</evidence>
<accession>A0AAW3APV1</accession>
<evidence type="ECO:0000256" key="1">
    <source>
        <dbReference type="SAM" id="MobiDB-lite"/>
    </source>
</evidence>
<organism evidence="2 3">
    <name type="scientific">Leishmania lindenbergi</name>
    <dbReference type="NCBI Taxonomy" id="651832"/>
    <lineage>
        <taxon>Eukaryota</taxon>
        <taxon>Discoba</taxon>
        <taxon>Euglenozoa</taxon>
        <taxon>Kinetoplastea</taxon>
        <taxon>Metakinetoplastina</taxon>
        <taxon>Trypanosomatida</taxon>
        <taxon>Trypanosomatidae</taxon>
        <taxon>Leishmaniinae</taxon>
        <taxon>Leishmania</taxon>
    </lineage>
</organism>
<evidence type="ECO:0000313" key="2">
    <source>
        <dbReference type="EMBL" id="KAL0508460.1"/>
    </source>
</evidence>
<feature type="compositionally biased region" description="Low complexity" evidence="1">
    <location>
        <begin position="871"/>
        <end position="886"/>
    </location>
</feature>
<feature type="compositionally biased region" description="Basic residues" evidence="1">
    <location>
        <begin position="1095"/>
        <end position="1104"/>
    </location>
</feature>
<sequence>MYIFELSTASPCRSAPYYSLVIRKPYILGQDAAADINLAYEGISAEHVSMTVLNEKEAALEVESAIRATAGTEDGGDAAVNGALEEQDSGAAAECTEAEPATTECTEAELTTAECTEAEPATAEGIEAELTTAECTEAELTTAEGTEAEPATAECIEAEPATAEANGCKLVVRVTALLTKGDAEVRLGETSLRAGDSAIVRDGDVLYLGDGISGTFRYRPLVVGIEGGAYPEDYLNDLHRMFDQLGATLVDMPIPLHEMPATPIGQLYCTTELNDSTSCLAALSYGYSIVQPTYVFEWFAAVARNAAAPLSTLPAPSRFEVTVRCPTHPISTTYLRPESDTCPFSLFPIPLTAMTNRSRASLFDNRVLFFFTDTAATRYWRAVKDCGGAVYGPGDVEAAKEAVQALVVSQREAGMPSDCLPSNFYIIIDSASAAALLSSGIEVASPELHAFMEEVRAISGATHLPVMGEHSLFAALLGNKFCEEPVPLEAAPPTASGVGYNSVYCDLSDAFAVPPPTHQSEGDEEGVRAPRLGYFSSGGAPFRIRSASRVSESRASLPHCLTAVPQSWNQMRSFSHQRARSLSTRAPGQSNDGSFYAGSMTPNRLGRRRLTSFVVHGGLRSFVEDFDMLRVRIYSFLVREESKLDRAITIYHRNYFIDNDTMKYALGIKAQAADFMERVDDLLADSACRGAYKEALRCFWKDCSDMDIRAQHLLHYWDRSMPAAFLTRRIRSRRGSSIDSRRAASSRSMASRGAAPAANSPAPAAREEEPATLDANEGANEGANEDANEDANGSANEDANEDANCDAGDNQVAETFVYTQDPDSSEEAHGHDELYTTPEALEQLDAESHIQEHHITTEDVTAGMDRSDTVAASSATAMRAASPAYSPHRRTFTPSLRHSRGGTSASVRRPIPIQERPPWVSNWNEPQSGRKKKKRQKKSKQQQQQPELDKPASQTPAPTPAPRAVPRIHLAVVLPEYATDSPKVVRARSAGGGGSTHARRLPPLQLEGVRDTDEEGVRDTDEEGVRDTDGEGVRDTDGEGVSETSLELDLSNEVSEALTITDQAPVEALEAEEAEKEENQARCAPAPVPEPTPTKKTRVSKSRRAAAPIRNQRSNSAPVSKRTSSGGASRRPSGKRAVATNGNGFYKRDAPAGVVSNGKGSRQPRRPSPKRKC</sequence>
<feature type="compositionally biased region" description="Polar residues" evidence="1">
    <location>
        <begin position="1111"/>
        <end position="1127"/>
    </location>
</feature>
<feature type="region of interest" description="Disordered" evidence="1">
    <location>
        <begin position="984"/>
        <end position="1173"/>
    </location>
</feature>
<dbReference type="AlphaFoldDB" id="A0AAW3APV1"/>
<protein>
    <recommendedName>
        <fullName evidence="4">BRCT domain-containing protein</fullName>
    </recommendedName>
</protein>
<reference evidence="2 3" key="1">
    <citation type="submission" date="2024-02" db="EMBL/GenBank/DDBJ databases">
        <title>FIRST GENOME SEQUENCES OF Leishmania (Viannia) shawi, Leishmania (Viannia) lindenbergi AND Leishmania (Viannia) utingensis.</title>
        <authorList>
            <person name="Resadore F."/>
            <person name="Custodio M.G.F."/>
            <person name="Boite M.C."/>
            <person name="Cupolillo E."/>
            <person name="Ferreira G.E.M."/>
        </authorList>
    </citation>
    <scope>NUCLEOTIDE SEQUENCE [LARGE SCALE GENOMIC DNA]</scope>
    <source>
        <strain evidence="2 3">MHOM/BR/1966/M15733</strain>
    </source>
</reference>
<keyword evidence="3" id="KW-1185">Reference proteome</keyword>
<name>A0AAW3APV1_9TRYP</name>
<feature type="compositionally biased region" description="Low complexity" evidence="1">
    <location>
        <begin position="736"/>
        <end position="764"/>
    </location>
</feature>
<feature type="compositionally biased region" description="Basic residues" evidence="1">
    <location>
        <begin position="929"/>
        <end position="940"/>
    </location>
</feature>
<dbReference type="EMBL" id="JBAMZK010000018">
    <property type="protein sequence ID" value="KAL0508460.1"/>
    <property type="molecule type" value="Genomic_DNA"/>
</dbReference>
<feature type="compositionally biased region" description="Polar residues" evidence="1">
    <location>
        <begin position="892"/>
        <end position="906"/>
    </location>
</feature>
<feature type="compositionally biased region" description="Basic and acidic residues" evidence="1">
    <location>
        <begin position="1008"/>
        <end position="1037"/>
    </location>
</feature>
<feature type="region of interest" description="Disordered" evidence="1">
    <location>
        <begin position="736"/>
        <end position="806"/>
    </location>
</feature>
<comment type="caution">
    <text evidence="2">The sequence shown here is derived from an EMBL/GenBank/DDBJ whole genome shotgun (WGS) entry which is preliminary data.</text>
</comment>
<proteinExistence type="predicted"/>
<feature type="region of interest" description="Disordered" evidence="1">
    <location>
        <begin position="856"/>
        <end position="966"/>
    </location>
</feature>
<feature type="compositionally biased region" description="Basic residues" evidence="1">
    <location>
        <begin position="1162"/>
        <end position="1173"/>
    </location>
</feature>
<evidence type="ECO:0008006" key="4">
    <source>
        <dbReference type="Google" id="ProtNLM"/>
    </source>
</evidence>
<dbReference type="Proteomes" id="UP001500131">
    <property type="component" value="Unassembled WGS sequence"/>
</dbReference>
<feature type="compositionally biased region" description="Polar residues" evidence="1">
    <location>
        <begin position="1052"/>
        <end position="1062"/>
    </location>
</feature>